<accession>A0A8S5LCC8</accession>
<dbReference type="Pfam" id="PF20338">
    <property type="entry name" value="DUF6633"/>
    <property type="match status" value="1"/>
</dbReference>
<organism evidence="1">
    <name type="scientific">Siphoviridae sp. cttU829</name>
    <dbReference type="NCBI Taxonomy" id="2823605"/>
    <lineage>
        <taxon>Viruses</taxon>
        <taxon>Duplodnaviria</taxon>
        <taxon>Heunggongvirae</taxon>
        <taxon>Uroviricota</taxon>
        <taxon>Caudoviricetes</taxon>
    </lineage>
</organism>
<proteinExistence type="predicted"/>
<name>A0A8S5LCC8_9CAUD</name>
<protein>
    <submittedName>
        <fullName evidence="1">Uncharacterized protein</fullName>
    </submittedName>
</protein>
<sequence>MEEVIQSLTSGANVIGRPHNTSSLRLKRGRNECIEFLHRWGANKQAELAVDPTWCCMGGTPTLTQVSNYYGYRLSINWLIAMLTDYQNLIGIKEDNKLNVNALADISKIIYNKYKHLKLAEFMLFFQRMKLGDYGKIYGSIDFAYIARALRQFCEDRAVIIDRELQRRREEEYRESLARSVSREEYERMVADGWKPKGEDRL</sequence>
<reference evidence="1" key="1">
    <citation type="journal article" date="2021" name="Proc. Natl. Acad. Sci. U.S.A.">
        <title>A Catalog of Tens of Thousands of Viruses from Human Metagenomes Reveals Hidden Associations with Chronic Diseases.</title>
        <authorList>
            <person name="Tisza M.J."/>
            <person name="Buck C.B."/>
        </authorList>
    </citation>
    <scope>NUCLEOTIDE SEQUENCE</scope>
    <source>
        <strain evidence="1">CttU829</strain>
    </source>
</reference>
<evidence type="ECO:0000313" key="1">
    <source>
        <dbReference type="EMBL" id="DAD67583.1"/>
    </source>
</evidence>
<dbReference type="InterPro" id="IPR046573">
    <property type="entry name" value="DUF6633"/>
</dbReference>
<dbReference type="EMBL" id="BK014681">
    <property type="protein sequence ID" value="DAD67583.1"/>
    <property type="molecule type" value="Genomic_DNA"/>
</dbReference>